<evidence type="ECO:0000313" key="1">
    <source>
        <dbReference type="EMBL" id="PRO73789.1"/>
    </source>
</evidence>
<evidence type="ECO:0008006" key="3">
    <source>
        <dbReference type="Google" id="ProtNLM"/>
    </source>
</evidence>
<protein>
    <recommendedName>
        <fullName evidence="3">Transcriptional regulator</fullName>
    </recommendedName>
</protein>
<keyword evidence="2" id="KW-1185">Reference proteome</keyword>
<proteinExistence type="predicted"/>
<gene>
    <name evidence="1" type="ORF">C6Y40_09630</name>
</gene>
<comment type="caution">
    <text evidence="1">The sequence shown here is derived from an EMBL/GenBank/DDBJ whole genome shotgun (WGS) entry which is preliminary data.</text>
</comment>
<dbReference type="EMBL" id="PVNP01000088">
    <property type="protein sequence ID" value="PRO73789.1"/>
    <property type="molecule type" value="Genomic_DNA"/>
</dbReference>
<organism evidence="1 2">
    <name type="scientific">Alteromonas alba</name>
    <dbReference type="NCBI Taxonomy" id="2079529"/>
    <lineage>
        <taxon>Bacteria</taxon>
        <taxon>Pseudomonadati</taxon>
        <taxon>Pseudomonadota</taxon>
        <taxon>Gammaproteobacteria</taxon>
        <taxon>Alteromonadales</taxon>
        <taxon>Alteromonadaceae</taxon>
        <taxon>Alteromonas/Salinimonas group</taxon>
        <taxon>Alteromonas</taxon>
    </lineage>
</organism>
<accession>A0A2S9VBE3</accession>
<dbReference type="AlphaFoldDB" id="A0A2S9VBE3"/>
<dbReference type="RefSeq" id="WP_105934407.1">
    <property type="nucleotide sequence ID" value="NZ_PVNP01000088.1"/>
</dbReference>
<name>A0A2S9VBE3_9ALTE</name>
<reference evidence="2" key="1">
    <citation type="journal article" date="2020" name="Int. J. Syst. Evol. Microbiol.">
        <title>Alteromonas alba sp. nov., a marine bacterium isolated from the seawater of the West Pacific Ocean.</title>
        <authorList>
            <person name="Sun C."/>
            <person name="Wu Y.-H."/>
            <person name="Xamxidin M."/>
            <person name="Cheng H."/>
            <person name="Xu X.-W."/>
        </authorList>
    </citation>
    <scope>NUCLEOTIDE SEQUENCE [LARGE SCALE GENOMIC DNA]</scope>
    <source>
        <strain evidence="2">190</strain>
    </source>
</reference>
<dbReference type="Proteomes" id="UP000238949">
    <property type="component" value="Unassembled WGS sequence"/>
</dbReference>
<evidence type="ECO:0000313" key="2">
    <source>
        <dbReference type="Proteomes" id="UP000238949"/>
    </source>
</evidence>
<sequence length="108" mass="12461">MNIDKLQKDLLKKYCDKGFNTSVSIAEHVNMCQSTVYRNLFQPQKKLTKGLLVLCNYANINYKKYQEIDPKSHQYLMDVLTNVWNGTDGHAKQLGRLLLAAHSCKLEQ</sequence>